<accession>A0A2A9E472</accession>
<evidence type="ECO:0000313" key="2">
    <source>
        <dbReference type="EMBL" id="PFG33155.1"/>
    </source>
</evidence>
<sequence>MVRVVVRVVPVAAWARTVRLASMWFWIWCALVVGSLTGAFFLGRSLWRKVKALTRALDGLGVAAAGAPGRVQERIAASAAGVGRGVDVGRERGELVALVQERRGVRRGRALSRRSQHASRYAAWRMIDR</sequence>
<feature type="transmembrane region" description="Helical" evidence="1">
    <location>
        <begin position="23"/>
        <end position="43"/>
    </location>
</feature>
<dbReference type="EMBL" id="PDJG01000001">
    <property type="protein sequence ID" value="PFG33155.1"/>
    <property type="molecule type" value="Genomic_DNA"/>
</dbReference>
<protein>
    <submittedName>
        <fullName evidence="2">Uncharacterized protein</fullName>
    </submittedName>
</protein>
<keyword evidence="1" id="KW-0472">Membrane</keyword>
<evidence type="ECO:0000313" key="3">
    <source>
        <dbReference type="Proteomes" id="UP000225548"/>
    </source>
</evidence>
<keyword evidence="1" id="KW-0812">Transmembrane</keyword>
<proteinExistence type="predicted"/>
<organism evidence="2 3">
    <name type="scientific">Sanguibacter antarcticus</name>
    <dbReference type="NCBI Taxonomy" id="372484"/>
    <lineage>
        <taxon>Bacteria</taxon>
        <taxon>Bacillati</taxon>
        <taxon>Actinomycetota</taxon>
        <taxon>Actinomycetes</taxon>
        <taxon>Micrococcales</taxon>
        <taxon>Sanguibacteraceae</taxon>
        <taxon>Sanguibacter</taxon>
    </lineage>
</organism>
<name>A0A2A9E472_9MICO</name>
<keyword evidence="3" id="KW-1185">Reference proteome</keyword>
<evidence type="ECO:0000256" key="1">
    <source>
        <dbReference type="SAM" id="Phobius"/>
    </source>
</evidence>
<dbReference type="Proteomes" id="UP000225548">
    <property type="component" value="Unassembled WGS sequence"/>
</dbReference>
<dbReference type="AlphaFoldDB" id="A0A2A9E472"/>
<keyword evidence="1" id="KW-1133">Transmembrane helix</keyword>
<comment type="caution">
    <text evidence="2">The sequence shown here is derived from an EMBL/GenBank/DDBJ whole genome shotgun (WGS) entry which is preliminary data.</text>
</comment>
<gene>
    <name evidence="2" type="ORF">ATL42_1015</name>
</gene>
<reference evidence="2 3" key="1">
    <citation type="submission" date="2017-10" db="EMBL/GenBank/DDBJ databases">
        <title>Sequencing the genomes of 1000 actinobacteria strains.</title>
        <authorList>
            <person name="Klenk H.-P."/>
        </authorList>
    </citation>
    <scope>NUCLEOTIDE SEQUENCE [LARGE SCALE GENOMIC DNA]</scope>
    <source>
        <strain evidence="2 3">DSM 18966</strain>
    </source>
</reference>